<keyword evidence="3" id="KW-1185">Reference proteome</keyword>
<feature type="compositionally biased region" description="Pro residues" evidence="1">
    <location>
        <begin position="185"/>
        <end position="211"/>
    </location>
</feature>
<dbReference type="RefSeq" id="WP_264485037.1">
    <property type="nucleotide sequence ID" value="NZ_JAPDDT010000001.1"/>
</dbReference>
<evidence type="ECO:0000313" key="2">
    <source>
        <dbReference type="EMBL" id="MCW1920928.1"/>
    </source>
</evidence>
<accession>A0ABT3GCE7</accession>
<protein>
    <submittedName>
        <fullName evidence="2">Uncharacterized protein</fullName>
    </submittedName>
</protein>
<dbReference type="EMBL" id="JAPDDT010000001">
    <property type="protein sequence ID" value="MCW1920928.1"/>
    <property type="molecule type" value="Genomic_DNA"/>
</dbReference>
<dbReference type="Proteomes" id="UP001320876">
    <property type="component" value="Unassembled WGS sequence"/>
</dbReference>
<evidence type="ECO:0000313" key="3">
    <source>
        <dbReference type="Proteomes" id="UP001320876"/>
    </source>
</evidence>
<name>A0ABT3GCE7_9BACT</name>
<feature type="region of interest" description="Disordered" evidence="1">
    <location>
        <begin position="177"/>
        <end position="221"/>
    </location>
</feature>
<proteinExistence type="predicted"/>
<reference evidence="2 3" key="1">
    <citation type="submission" date="2022-10" db="EMBL/GenBank/DDBJ databases">
        <title>Luteolibacter arcticus strain CCTCC AB 2014275, whole genome shotgun sequencing project.</title>
        <authorList>
            <person name="Zhao G."/>
            <person name="Shen L."/>
        </authorList>
    </citation>
    <scope>NUCLEOTIDE SEQUENCE [LARGE SCALE GENOMIC DNA]</scope>
    <source>
        <strain evidence="2 3">CCTCC AB 2014275</strain>
    </source>
</reference>
<sequence length="221" mass="24343">MSDREKKLVMFFGLAAFVLVNFFAISWFQSQKEKIARQLTDAKGKVAVAQATADNYDTVVDEMNWLGDKSPAPKTGQLVATELETYASNQATTHQLEIKRRAIKPNDETGVYFNRAKVEFNVTGREDSLYRWLDRLQMPDQFKAVTSMRLSPDAKDDTKIDATIEVEQWYIPLVEGTDTSMPEETPAPGPEAAPAPAPGVAPTPEATPAPAPEAINPPGTE</sequence>
<comment type="caution">
    <text evidence="2">The sequence shown here is derived from an EMBL/GenBank/DDBJ whole genome shotgun (WGS) entry which is preliminary data.</text>
</comment>
<gene>
    <name evidence="2" type="ORF">OKA05_00080</name>
</gene>
<organism evidence="2 3">
    <name type="scientific">Luteolibacter arcticus</name>
    <dbReference type="NCBI Taxonomy" id="1581411"/>
    <lineage>
        <taxon>Bacteria</taxon>
        <taxon>Pseudomonadati</taxon>
        <taxon>Verrucomicrobiota</taxon>
        <taxon>Verrucomicrobiia</taxon>
        <taxon>Verrucomicrobiales</taxon>
        <taxon>Verrucomicrobiaceae</taxon>
        <taxon>Luteolibacter</taxon>
    </lineage>
</organism>
<evidence type="ECO:0000256" key="1">
    <source>
        <dbReference type="SAM" id="MobiDB-lite"/>
    </source>
</evidence>
<feature type="compositionally biased region" description="Low complexity" evidence="1">
    <location>
        <begin position="212"/>
        <end position="221"/>
    </location>
</feature>